<reference evidence="1 2" key="1">
    <citation type="submission" date="2016-10" db="EMBL/GenBank/DDBJ databases">
        <authorList>
            <person name="de Groot N.N."/>
        </authorList>
    </citation>
    <scope>NUCLEOTIDE SEQUENCE [LARGE SCALE GENOMIC DNA]</scope>
    <source>
        <strain evidence="1 2">StLB037</strain>
    </source>
</reference>
<dbReference type="AlphaFoldDB" id="A0A1H0P7F1"/>
<gene>
    <name evidence="1" type="ORF">SAMN04487788_1789</name>
</gene>
<sequence length="37" mass="3825">MIRTTTGFTAPGFTAVPVLSAYATGVTTAVGMPPRQR</sequence>
<evidence type="ECO:0000313" key="1">
    <source>
        <dbReference type="EMBL" id="SDP00626.1"/>
    </source>
</evidence>
<protein>
    <submittedName>
        <fullName evidence="1">Uncharacterized protein</fullName>
    </submittedName>
</protein>
<dbReference type="EMBL" id="FNJN01000003">
    <property type="protein sequence ID" value="SDP00626.1"/>
    <property type="molecule type" value="Genomic_DNA"/>
</dbReference>
<accession>A0A1H0P7F1</accession>
<dbReference type="Proteomes" id="UP000186456">
    <property type="component" value="Unassembled WGS sequence"/>
</dbReference>
<name>A0A1H0P7F1_MICTS</name>
<proteinExistence type="predicted"/>
<organism evidence="1 2">
    <name type="scientific">Microbacterium testaceum (strain StLB037)</name>
    <dbReference type="NCBI Taxonomy" id="979556"/>
    <lineage>
        <taxon>Bacteria</taxon>
        <taxon>Bacillati</taxon>
        <taxon>Actinomycetota</taxon>
        <taxon>Actinomycetes</taxon>
        <taxon>Micrococcales</taxon>
        <taxon>Microbacteriaceae</taxon>
        <taxon>Microbacterium</taxon>
    </lineage>
</organism>
<evidence type="ECO:0000313" key="2">
    <source>
        <dbReference type="Proteomes" id="UP000186456"/>
    </source>
</evidence>